<comment type="caution">
    <text evidence="2">The sequence shown here is derived from an EMBL/GenBank/DDBJ whole genome shotgun (WGS) entry which is preliminary data.</text>
</comment>
<dbReference type="Gene3D" id="2.160.20.60">
    <property type="entry name" value="Glutamate synthase, alpha subunit, C-terminal domain"/>
    <property type="match status" value="1"/>
</dbReference>
<dbReference type="AlphaFoldDB" id="A0A9D1D4C3"/>
<protein>
    <submittedName>
        <fullName evidence="2">Glutamate synthase</fullName>
    </submittedName>
</protein>
<dbReference type="PANTHER" id="PTHR39673">
    <property type="entry name" value="TUNGSTEN FORMYLMETHANOFURAN DEHYDROGENASE, SUBUNIT C (FWDC)"/>
    <property type="match status" value="1"/>
</dbReference>
<dbReference type="PANTHER" id="PTHR39673:SF5">
    <property type="entry name" value="TUNGSTEN-CONTAINING FORMYLMETHANOFURAN DEHYDROGENASE 2 SUBUNIT C"/>
    <property type="match status" value="1"/>
</dbReference>
<organism evidence="2 3">
    <name type="scientific">Candidatus Aveggerthella stercoripullorum</name>
    <dbReference type="NCBI Taxonomy" id="2840688"/>
    <lineage>
        <taxon>Bacteria</taxon>
        <taxon>Bacillati</taxon>
        <taxon>Actinomycetota</taxon>
        <taxon>Coriobacteriia</taxon>
        <taxon>Eggerthellales</taxon>
        <taxon>Eggerthellaceae</taxon>
        <taxon>Eggerthellaceae incertae sedis</taxon>
        <taxon>Candidatus Aveggerthella</taxon>
    </lineage>
</organism>
<dbReference type="InterPro" id="IPR002489">
    <property type="entry name" value="Glu_synth_asu_C"/>
</dbReference>
<dbReference type="InterPro" id="IPR036485">
    <property type="entry name" value="Glu_synth_asu_C_sf"/>
</dbReference>
<proteinExistence type="predicted"/>
<reference evidence="2" key="2">
    <citation type="journal article" date="2021" name="PeerJ">
        <title>Extensive microbial diversity within the chicken gut microbiome revealed by metagenomics and culture.</title>
        <authorList>
            <person name="Gilroy R."/>
            <person name="Ravi A."/>
            <person name="Getino M."/>
            <person name="Pursley I."/>
            <person name="Horton D.L."/>
            <person name="Alikhan N.F."/>
            <person name="Baker D."/>
            <person name="Gharbi K."/>
            <person name="Hall N."/>
            <person name="Watson M."/>
            <person name="Adriaenssens E.M."/>
            <person name="Foster-Nyarko E."/>
            <person name="Jarju S."/>
            <person name="Secka A."/>
            <person name="Antonio M."/>
            <person name="Oren A."/>
            <person name="Chaudhuri R.R."/>
            <person name="La Ragione R."/>
            <person name="Hildebrand F."/>
            <person name="Pallen M.J."/>
        </authorList>
    </citation>
    <scope>NUCLEOTIDE SEQUENCE</scope>
    <source>
        <strain evidence="2">ChiGjej1B1-2707</strain>
    </source>
</reference>
<accession>A0A9D1D4C3</accession>
<dbReference type="Pfam" id="PF01493">
    <property type="entry name" value="GXGXG"/>
    <property type="match status" value="1"/>
</dbReference>
<name>A0A9D1D4C3_9ACTN</name>
<evidence type="ECO:0000313" key="2">
    <source>
        <dbReference type="EMBL" id="HIR02221.1"/>
    </source>
</evidence>
<dbReference type="SUPFAM" id="SSF69336">
    <property type="entry name" value="Alpha subunit of glutamate synthase, C-terminal domain"/>
    <property type="match status" value="1"/>
</dbReference>
<evidence type="ECO:0000313" key="3">
    <source>
        <dbReference type="Proteomes" id="UP000824261"/>
    </source>
</evidence>
<evidence type="ECO:0000259" key="1">
    <source>
        <dbReference type="Pfam" id="PF01493"/>
    </source>
</evidence>
<reference evidence="2" key="1">
    <citation type="submission" date="2020-10" db="EMBL/GenBank/DDBJ databases">
        <authorList>
            <person name="Gilroy R."/>
        </authorList>
    </citation>
    <scope>NUCLEOTIDE SEQUENCE</scope>
    <source>
        <strain evidence="2">ChiGjej1B1-2707</strain>
    </source>
</reference>
<gene>
    <name evidence="2" type="ORF">IAA69_08195</name>
</gene>
<dbReference type="GO" id="GO:0016491">
    <property type="term" value="F:oxidoreductase activity"/>
    <property type="evidence" value="ECO:0007669"/>
    <property type="project" value="InterPro"/>
</dbReference>
<sequence>MSEETHNGAVERVVLETKHFAEANEAVRAAFADADTVVIERVFAQRYLGCAMPEGKRLEIHGVPGNDLACYMDGGFVEVFGNAQDQVGNTMNQGCVVIHGRCGDALGYGMRGGRIFVRDSCGWRAGIHMKQCGERCPVLVIGGDAGSFLGEYLAGGVIVLLGRAGEYLASGMHGGVVYLRHRLEEADVHEGLVQEPVAEEDRAFLSEVLREYAGYFADELPEPIDTTGEGFWRLRPASSRPYASMYAN</sequence>
<dbReference type="Proteomes" id="UP000824261">
    <property type="component" value="Unassembled WGS sequence"/>
</dbReference>
<dbReference type="EMBL" id="DVGB01000098">
    <property type="protein sequence ID" value="HIR02221.1"/>
    <property type="molecule type" value="Genomic_DNA"/>
</dbReference>
<feature type="domain" description="Glutamate synthase alpha subunit C-terminal" evidence="1">
    <location>
        <begin position="38"/>
        <end position="185"/>
    </location>
</feature>